<keyword evidence="5" id="KW-1185">Reference proteome</keyword>
<accession>A0A1Q9LQ20</accession>
<dbReference type="PANTHER" id="PTHR42993:SF1">
    <property type="entry name" value="MAOC-LIKE DEHYDRATASE DOMAIN-CONTAINING PROTEIN"/>
    <property type="match status" value="1"/>
</dbReference>
<dbReference type="Gene3D" id="3.10.129.10">
    <property type="entry name" value="Hotdog Thioesterase"/>
    <property type="match status" value="1"/>
</dbReference>
<dbReference type="InterPro" id="IPR039375">
    <property type="entry name" value="NodN-like"/>
</dbReference>
<dbReference type="STRING" id="1193682.BJP25_09890"/>
<protein>
    <recommendedName>
        <fullName evidence="3">MaoC-like domain-containing protein</fullName>
    </recommendedName>
</protein>
<dbReference type="SUPFAM" id="SSF54637">
    <property type="entry name" value="Thioesterase/thiol ester dehydrase-isomerase"/>
    <property type="match status" value="1"/>
</dbReference>
<dbReference type="CDD" id="cd03450">
    <property type="entry name" value="NodN"/>
    <property type="match status" value="1"/>
</dbReference>
<comment type="similarity">
    <text evidence="1">Belongs to the enoyl-CoA hydratase/isomerase family.</text>
</comment>
<dbReference type="InterPro" id="IPR029069">
    <property type="entry name" value="HotDog_dom_sf"/>
</dbReference>
<evidence type="ECO:0000256" key="1">
    <source>
        <dbReference type="ARBA" id="ARBA00005254"/>
    </source>
</evidence>
<evidence type="ECO:0000313" key="4">
    <source>
        <dbReference type="EMBL" id="OLR94119.1"/>
    </source>
</evidence>
<sequence length="171" mass="18205">MRTFHSVAELATAEGDDLGASPWHDVTQHVIDLFAEATGDRQWIHTDPDRARTGPFGGTIAHGYYLLSALPTLLDQVFRTEGVGSVVNTGVDQLRFLRPVPVGSRIRATARLDSVRVSRRGVADLAVAATIEVEGTPGPAATATLHSMVRPPRTPVSLTPQPIPATATPTP</sequence>
<feature type="region of interest" description="Disordered" evidence="2">
    <location>
        <begin position="150"/>
        <end position="171"/>
    </location>
</feature>
<feature type="domain" description="MaoC-like" evidence="3">
    <location>
        <begin position="12"/>
        <end position="120"/>
    </location>
</feature>
<dbReference type="PANTHER" id="PTHR42993">
    <property type="entry name" value="MAOC-LIKE DEHYDRATASE DOMAIN-CONTAINING PROTEIN"/>
    <property type="match status" value="1"/>
</dbReference>
<reference evidence="4 5" key="1">
    <citation type="submission" date="2016-10" db="EMBL/GenBank/DDBJ databases">
        <title>The Draft Genome Sequence of Actinokineospora bangkokensis 44EHWT reveals the biosynthetic pathway of antifungal compounds Thailandins with unusual extender unit butylmalonyl-CoA.</title>
        <authorList>
            <person name="Greule A."/>
            <person name="Intra B."/>
            <person name="Flemming S."/>
            <person name="Rommel M.G."/>
            <person name="Panbangred W."/>
            <person name="Bechthold A."/>
        </authorList>
    </citation>
    <scope>NUCLEOTIDE SEQUENCE [LARGE SCALE GENOMIC DNA]</scope>
    <source>
        <strain evidence="4 5">44EHW</strain>
    </source>
</reference>
<name>A0A1Q9LQ20_9PSEU</name>
<dbReference type="EMBL" id="MKQR01000007">
    <property type="protein sequence ID" value="OLR94119.1"/>
    <property type="molecule type" value="Genomic_DNA"/>
</dbReference>
<dbReference type="Pfam" id="PF01575">
    <property type="entry name" value="MaoC_dehydratas"/>
    <property type="match status" value="1"/>
</dbReference>
<comment type="caution">
    <text evidence="4">The sequence shown here is derived from an EMBL/GenBank/DDBJ whole genome shotgun (WGS) entry which is preliminary data.</text>
</comment>
<dbReference type="Proteomes" id="UP000186040">
    <property type="component" value="Unassembled WGS sequence"/>
</dbReference>
<evidence type="ECO:0000256" key="2">
    <source>
        <dbReference type="SAM" id="MobiDB-lite"/>
    </source>
</evidence>
<proteinExistence type="inferred from homology"/>
<gene>
    <name evidence="4" type="ORF">BJP25_09890</name>
</gene>
<dbReference type="InterPro" id="IPR002539">
    <property type="entry name" value="MaoC-like_dom"/>
</dbReference>
<dbReference type="OrthoDB" id="9801735at2"/>
<organism evidence="4 5">
    <name type="scientific">Actinokineospora bangkokensis</name>
    <dbReference type="NCBI Taxonomy" id="1193682"/>
    <lineage>
        <taxon>Bacteria</taxon>
        <taxon>Bacillati</taxon>
        <taxon>Actinomycetota</taxon>
        <taxon>Actinomycetes</taxon>
        <taxon>Pseudonocardiales</taxon>
        <taxon>Pseudonocardiaceae</taxon>
        <taxon>Actinokineospora</taxon>
    </lineage>
</organism>
<dbReference type="RefSeq" id="WP_075973499.1">
    <property type="nucleotide sequence ID" value="NZ_MKQR01000007.1"/>
</dbReference>
<evidence type="ECO:0000259" key="3">
    <source>
        <dbReference type="Pfam" id="PF01575"/>
    </source>
</evidence>
<dbReference type="AlphaFoldDB" id="A0A1Q9LQ20"/>
<evidence type="ECO:0000313" key="5">
    <source>
        <dbReference type="Proteomes" id="UP000186040"/>
    </source>
</evidence>